<dbReference type="InterPro" id="IPR050679">
    <property type="entry name" value="Bact_HTH_transcr_reg"/>
</dbReference>
<evidence type="ECO:0000259" key="6">
    <source>
        <dbReference type="PROSITE" id="PS51202"/>
    </source>
</evidence>
<organism evidence="7 8">
    <name type="scientific">Eupransor demetentiae</name>
    <dbReference type="NCBI Taxonomy" id="3109584"/>
    <lineage>
        <taxon>Bacteria</taxon>
        <taxon>Bacillati</taxon>
        <taxon>Bacillota</taxon>
        <taxon>Bacilli</taxon>
        <taxon>Lactobacillales</taxon>
        <taxon>Lactobacillaceae</taxon>
        <taxon>Eupransor</taxon>
    </lineage>
</organism>
<evidence type="ECO:0000259" key="5">
    <source>
        <dbReference type="PROSITE" id="PS50949"/>
    </source>
</evidence>
<feature type="coiled-coil region" evidence="4">
    <location>
        <begin position="83"/>
        <end position="114"/>
    </location>
</feature>
<evidence type="ECO:0000313" key="7">
    <source>
        <dbReference type="EMBL" id="CAK8053462.1"/>
    </source>
</evidence>
<dbReference type="InterPro" id="IPR006037">
    <property type="entry name" value="RCK_C"/>
</dbReference>
<evidence type="ECO:0000256" key="2">
    <source>
        <dbReference type="ARBA" id="ARBA00023125"/>
    </source>
</evidence>
<evidence type="ECO:0000256" key="1">
    <source>
        <dbReference type="ARBA" id="ARBA00023015"/>
    </source>
</evidence>
<protein>
    <submittedName>
        <fullName evidence="7">GntR family (MngR)</fullName>
    </submittedName>
</protein>
<dbReference type="InterPro" id="IPR036721">
    <property type="entry name" value="RCK_C_sf"/>
</dbReference>
<dbReference type="PANTHER" id="PTHR44846">
    <property type="entry name" value="MANNOSYL-D-GLYCERATE TRANSPORT/METABOLISM SYSTEM REPRESSOR MNGR-RELATED"/>
    <property type="match status" value="1"/>
</dbReference>
<feature type="domain" description="RCK C-terminal" evidence="6">
    <location>
        <begin position="120"/>
        <end position="205"/>
    </location>
</feature>
<keyword evidence="2" id="KW-0238">DNA-binding</keyword>
<dbReference type="Pfam" id="PF02080">
    <property type="entry name" value="TrkA_C"/>
    <property type="match status" value="1"/>
</dbReference>
<evidence type="ECO:0000256" key="4">
    <source>
        <dbReference type="SAM" id="Coils"/>
    </source>
</evidence>
<keyword evidence="4" id="KW-0175">Coiled coil</keyword>
<dbReference type="RefSeq" id="WP_349641030.1">
    <property type="nucleotide sequence ID" value="NZ_CAWVOH010000001.1"/>
</dbReference>
<dbReference type="CDD" id="cd07377">
    <property type="entry name" value="WHTH_GntR"/>
    <property type="match status" value="1"/>
</dbReference>
<dbReference type="PANTHER" id="PTHR44846:SF1">
    <property type="entry name" value="MANNOSYL-D-GLYCERATE TRANSPORT_METABOLISM SYSTEM REPRESSOR MNGR-RELATED"/>
    <property type="match status" value="1"/>
</dbReference>
<comment type="caution">
    <text evidence="7">The sequence shown here is derived from an EMBL/GenBank/DDBJ whole genome shotgun (WGS) entry which is preliminary data.</text>
</comment>
<name>A0ABM9N2U5_9LACO</name>
<evidence type="ECO:0000256" key="3">
    <source>
        <dbReference type="ARBA" id="ARBA00023163"/>
    </source>
</evidence>
<evidence type="ECO:0000313" key="8">
    <source>
        <dbReference type="Proteomes" id="UP001314241"/>
    </source>
</evidence>
<keyword evidence="8" id="KW-1185">Reference proteome</keyword>
<keyword evidence="3" id="KW-0804">Transcription</keyword>
<gene>
    <name evidence="7" type="ORF">R54876_GBNLAHCA_00016</name>
</gene>
<sequence length="205" mass="22500">MPKIREPRYHKVAQEIAQDIVDNHFLVGQKLHARSTLAATYGVSAETARKAVSVLADLAIVKPVHGSGVEVLSRGKAQDFLSQASASNNIQATNREIKEILKRQKEDLTSLNQLLGLLADQTQQVRQQSPMAPHEFIPDDDSQKLHQSIGTLNIWQNTGATVVAILHQDELVLSPGPYAVIEPGDTVYFVGPDKSVLAMQQFFAN</sequence>
<dbReference type="SMART" id="SM00345">
    <property type="entry name" value="HTH_GNTR"/>
    <property type="match status" value="1"/>
</dbReference>
<dbReference type="InterPro" id="IPR036390">
    <property type="entry name" value="WH_DNA-bd_sf"/>
</dbReference>
<dbReference type="Gene3D" id="1.10.10.10">
    <property type="entry name" value="Winged helix-like DNA-binding domain superfamily/Winged helix DNA-binding domain"/>
    <property type="match status" value="1"/>
</dbReference>
<keyword evidence="1" id="KW-0805">Transcription regulation</keyword>
<dbReference type="InterPro" id="IPR036388">
    <property type="entry name" value="WH-like_DNA-bd_sf"/>
</dbReference>
<dbReference type="EMBL" id="CAWVOH010000001">
    <property type="protein sequence ID" value="CAK8053462.1"/>
    <property type="molecule type" value="Genomic_DNA"/>
</dbReference>
<dbReference type="SUPFAM" id="SSF116726">
    <property type="entry name" value="TrkA C-terminal domain-like"/>
    <property type="match status" value="1"/>
</dbReference>
<reference evidence="7 8" key="1">
    <citation type="submission" date="2024-01" db="EMBL/GenBank/DDBJ databases">
        <authorList>
            <person name="Botero Cardona J."/>
        </authorList>
    </citation>
    <scope>NUCLEOTIDE SEQUENCE [LARGE SCALE GENOMIC DNA]</scope>
    <source>
        <strain evidence="7 8">LMG 33000</strain>
    </source>
</reference>
<dbReference type="Pfam" id="PF00392">
    <property type="entry name" value="GntR"/>
    <property type="match status" value="1"/>
</dbReference>
<dbReference type="Proteomes" id="UP001314241">
    <property type="component" value="Unassembled WGS sequence"/>
</dbReference>
<dbReference type="InterPro" id="IPR000524">
    <property type="entry name" value="Tscrpt_reg_HTH_GntR"/>
</dbReference>
<dbReference type="SUPFAM" id="SSF46785">
    <property type="entry name" value="Winged helix' DNA-binding domain"/>
    <property type="match status" value="1"/>
</dbReference>
<feature type="domain" description="HTH gntR-type" evidence="5">
    <location>
        <begin position="6"/>
        <end position="74"/>
    </location>
</feature>
<accession>A0ABM9N2U5</accession>
<dbReference type="PROSITE" id="PS51202">
    <property type="entry name" value="RCK_C"/>
    <property type="match status" value="1"/>
</dbReference>
<dbReference type="Gene3D" id="3.30.70.1450">
    <property type="entry name" value="Regulator of K+ conductance, C-terminal domain"/>
    <property type="match status" value="1"/>
</dbReference>
<dbReference type="PROSITE" id="PS50949">
    <property type="entry name" value="HTH_GNTR"/>
    <property type="match status" value="1"/>
</dbReference>
<proteinExistence type="predicted"/>